<evidence type="ECO:0000256" key="2">
    <source>
        <dbReference type="ARBA" id="ARBA00022553"/>
    </source>
</evidence>
<proteinExistence type="inferred from homology"/>
<dbReference type="InterPro" id="IPR001242">
    <property type="entry name" value="Condensation_dom"/>
</dbReference>
<dbReference type="CDD" id="cd05918">
    <property type="entry name" value="A_NRPS_SidN3_like"/>
    <property type="match status" value="1"/>
</dbReference>
<dbReference type="GO" id="GO:0031177">
    <property type="term" value="F:phosphopantetheine binding"/>
    <property type="evidence" value="ECO:0007669"/>
    <property type="project" value="InterPro"/>
</dbReference>
<evidence type="ECO:0000313" key="9">
    <source>
        <dbReference type="Proteomes" id="UP001280581"/>
    </source>
</evidence>
<keyword evidence="9" id="KW-1185">Reference proteome</keyword>
<dbReference type="PROSITE" id="PS50075">
    <property type="entry name" value="CARRIER"/>
    <property type="match status" value="3"/>
</dbReference>
<dbReference type="FunFam" id="3.40.50.12780:FF:000014">
    <property type="entry name" value="Nonribosomal peptide synthetase 1"/>
    <property type="match status" value="1"/>
</dbReference>
<dbReference type="InterPro" id="IPR023213">
    <property type="entry name" value="CAT-like_dom_sf"/>
</dbReference>
<dbReference type="GO" id="GO:0044550">
    <property type="term" value="P:secondary metabolite biosynthetic process"/>
    <property type="evidence" value="ECO:0007669"/>
    <property type="project" value="TreeGrafter"/>
</dbReference>
<dbReference type="GO" id="GO:0005737">
    <property type="term" value="C:cytoplasm"/>
    <property type="evidence" value="ECO:0007669"/>
    <property type="project" value="TreeGrafter"/>
</dbReference>
<feature type="region of interest" description="Disordered" evidence="5">
    <location>
        <begin position="1046"/>
        <end position="1068"/>
    </location>
</feature>
<feature type="domain" description="GGDEF" evidence="7">
    <location>
        <begin position="1743"/>
        <end position="1785"/>
    </location>
</feature>
<dbReference type="SUPFAM" id="SSF52777">
    <property type="entry name" value="CoA-dependent acyltransferases"/>
    <property type="match status" value="4"/>
</dbReference>
<dbReference type="PROSITE" id="PS50887">
    <property type="entry name" value="GGDEF"/>
    <property type="match status" value="1"/>
</dbReference>
<dbReference type="PROSITE" id="PS00012">
    <property type="entry name" value="PHOSPHOPANTETHEINE"/>
    <property type="match status" value="2"/>
</dbReference>
<dbReference type="CDD" id="cd19545">
    <property type="entry name" value="FUM14_C_NRPS-like"/>
    <property type="match status" value="1"/>
</dbReference>
<dbReference type="PROSITE" id="PS00455">
    <property type="entry name" value="AMP_BINDING"/>
    <property type="match status" value="1"/>
</dbReference>
<dbReference type="Pfam" id="PF00550">
    <property type="entry name" value="PP-binding"/>
    <property type="match status" value="3"/>
</dbReference>
<dbReference type="NCBIfam" id="TIGR01733">
    <property type="entry name" value="AA-adenyl-dom"/>
    <property type="match status" value="1"/>
</dbReference>
<dbReference type="PANTHER" id="PTHR45527">
    <property type="entry name" value="NONRIBOSOMAL PEPTIDE SYNTHETASE"/>
    <property type="match status" value="1"/>
</dbReference>
<dbReference type="Gene3D" id="3.30.559.30">
    <property type="entry name" value="Nonribosomal peptide synthetase, condensation domain"/>
    <property type="match status" value="2"/>
</dbReference>
<feature type="domain" description="Carrier" evidence="6">
    <location>
        <begin position="1251"/>
        <end position="1327"/>
    </location>
</feature>
<dbReference type="Gene3D" id="3.40.50.12780">
    <property type="entry name" value="N-terminal domain of ligase-like"/>
    <property type="match status" value="1"/>
</dbReference>
<dbReference type="FunFam" id="3.30.559.30:FF:000003">
    <property type="entry name" value="Nonribosomal peptide synthase SidD"/>
    <property type="match status" value="1"/>
</dbReference>
<dbReference type="InterPro" id="IPR000160">
    <property type="entry name" value="GGDEF_dom"/>
</dbReference>
<evidence type="ECO:0000256" key="4">
    <source>
        <dbReference type="ARBA" id="ARBA00029454"/>
    </source>
</evidence>
<evidence type="ECO:0000256" key="1">
    <source>
        <dbReference type="ARBA" id="ARBA00022450"/>
    </source>
</evidence>
<dbReference type="InterPro" id="IPR009081">
    <property type="entry name" value="PP-bd_ACP"/>
</dbReference>
<dbReference type="InterPro" id="IPR042099">
    <property type="entry name" value="ANL_N_sf"/>
</dbReference>
<dbReference type="GO" id="GO:0016874">
    <property type="term" value="F:ligase activity"/>
    <property type="evidence" value="ECO:0007669"/>
    <property type="project" value="UniProtKB-KW"/>
</dbReference>
<dbReference type="Proteomes" id="UP001280581">
    <property type="component" value="Unassembled WGS sequence"/>
</dbReference>
<dbReference type="Gene3D" id="3.30.300.30">
    <property type="match status" value="1"/>
</dbReference>
<evidence type="ECO:0000256" key="5">
    <source>
        <dbReference type="SAM" id="MobiDB-lite"/>
    </source>
</evidence>
<dbReference type="PANTHER" id="PTHR45527:SF3">
    <property type="entry name" value="SIDEROPHORE SYNTHETASE (EUROFUNG)"/>
    <property type="match status" value="1"/>
</dbReference>
<evidence type="ECO:0000313" key="8">
    <source>
        <dbReference type="EMBL" id="KAK3210220.1"/>
    </source>
</evidence>
<feature type="domain" description="Carrier" evidence="6">
    <location>
        <begin position="611"/>
        <end position="686"/>
    </location>
</feature>
<reference evidence="8 9" key="1">
    <citation type="submission" date="2021-02" db="EMBL/GenBank/DDBJ databases">
        <title>Genome assembly of Pseudopithomyces chartarum.</title>
        <authorList>
            <person name="Jauregui R."/>
            <person name="Singh J."/>
            <person name="Voisey C."/>
        </authorList>
    </citation>
    <scope>NUCLEOTIDE SEQUENCE [LARGE SCALE GENOMIC DNA]</scope>
    <source>
        <strain evidence="8 9">AGR01</strain>
    </source>
</reference>
<dbReference type="Gene3D" id="3.30.559.10">
    <property type="entry name" value="Chloramphenicol acetyltransferase-like domain"/>
    <property type="match status" value="2"/>
</dbReference>
<accession>A0AAN6M1S0</accession>
<evidence type="ECO:0000259" key="7">
    <source>
        <dbReference type="PROSITE" id="PS50887"/>
    </source>
</evidence>
<dbReference type="EMBL" id="WVTA01000005">
    <property type="protein sequence ID" value="KAK3210220.1"/>
    <property type="molecule type" value="Genomic_DNA"/>
</dbReference>
<name>A0AAN6M1S0_9PLEO</name>
<dbReference type="InterPro" id="IPR006162">
    <property type="entry name" value="Ppantetheine_attach_site"/>
</dbReference>
<feature type="domain" description="Carrier" evidence="6">
    <location>
        <begin position="1180"/>
        <end position="1256"/>
    </location>
</feature>
<keyword evidence="3" id="KW-0436">Ligase</keyword>
<dbReference type="CDD" id="cd19542">
    <property type="entry name" value="CT_NRPS-like"/>
    <property type="match status" value="1"/>
</dbReference>
<comment type="caution">
    <text evidence="8">The sequence shown here is derived from an EMBL/GenBank/DDBJ whole genome shotgun (WGS) entry which is preliminary data.</text>
</comment>
<protein>
    <submittedName>
        <fullName evidence="8">Uncharacterized protein</fullName>
    </submittedName>
</protein>
<sequence length="1785" mass="196809">MKTRPSWQDQKNALWQATAQLHSLKTILNCVFWDQQHTLAELLAVSIEETNDIWNWTTPLPDTIDKCMHDIISEKASSHPEKTAIDAWNGSLTYQQVDDYSTDLAKNLQLLNDSDNQVIPILFEKSRWTIVAVLAVMKAGACFALLDPAQPEGRLSTIVQQTRARLLVCSKAQTSLAARIANDATVVPVSKSKFAKIYRPYAQQLPTTSLPPVSPSKVMYIQFTSGSTGLPKGCMLSHSNFTSGAIPRAYTVGYRDTSRVLDFASYAFDVSIDSMLCTLACGGTLCTPSDERRMNDLSGAMRDMRVNWAGMTPSVVRTLDPDILPCLATLAVGGEGISASDAASWRQKTTVVNCYGPSECTVGATYNNTVGTKPYISMGKGTGCSVWVVDPSDHNKLVPPGAVGELLIEGPIVGYGYLNNPEKTKEVFIDSPEFLIAGSKATPGRRGRLYKTGDLVRYDPEGNGEVVFVGRGDQQVKLRGQRIELAEIEFNILKHMPTDTRVAAEVIKPGGTGEPTLIAFVAEPRQTDVQQLDGDVFAAFSTEFQKALQSMTSQISKDLPVYMVPSAYIPLWKMPLLVSWKTDRKRLREIGASITRQDLRKFNAAVSSQAGVKSDMALRLEKLWAKILGGDASFNTNDNFFSMGGDSLRAMKLVAAAREDGLTLSVPDIMLNPTLSAMASKVKATVANAATEVPAFSLISNNWSKENARDETAKLCGTSSEFVEDVYPCTPLQEGLMALSAKFGDAYVAQRVVELPLPTAEKLVKAIEAVIQSCPVLRTRIVNVSGHGLFQVVLKDGELCRDHGTNLATYLDLDRQEPMELGSALFRYGIVRQPQADVGHIVLTSHHAIYDGWSMPLILERVNNAFRGMEVSHPMPFKNFIRYLIQQEPSQGKQYWQEQLEGAIPHQFPILPHKGYITRADSLLEHYVSVPPSVQTKFTVATIIRGAWALVSSLYLGHTDVVFGETLTGRSAPVAGIEEMEGPMITTVPIRTKLNLKQTVSTYLEAVHTQTVEQMPHEHFGLQNIRRVSRDAREVCELRTGLVLHPKEDSAPGADTSVEEAPANGFLPSDDAEAAREALKFNTYALMLVCTLDDNGFLVMASFDSNCISSPVMDRVLNVLDRVVTAFLNSAEEELGSVVVLESEELEDASQFRLQDSLHGKTPQSKTSDLLAPDSLSRAEDMTPTEFSLRAILSQVLGLSETEIRRSDSFFELGGDSISAMKLVSEARTRGLKLTVAQVFRSQSLAELAANAGNEKEEKLMSILGRVLGLPQSDVHSSDSFFELGGDSISAMRLVAECRAQGLEVTVSQIFQCRSISELAGAAGDSSSGNNYAVDLAPFASLSNSTEYDLEHIQSLLENPEWKIVDMYPTRPLQRVAVEGTVNLPRYSLRYELIKFNAPVDKARLSRSCQEVVARNEVLRTVFVNPKGQSFGVVLESLNIDLKEVSIPESADRDSFISSWITIDTEASKPYGSSFVSFTLFTPPNGPPTLAFRISHAQYDEMCLPLLFSQLSSLYSGLPVPESHPFTHHINHVVQHSLPTSIPYWRNLLASSHLSIFRPNIPLTTRESTSLYAEFDISTRPQGITIGSLPTAAWSIVLARRLATRDVLFGEVVTGRNLGVEHADKVVGPSWQYAPFRARFTPSTTYLSLLRDVQEQHIASSAHEGMGLEEIVEHCTEWGEAEDERGWWFDSVVHQAPKYWVQEMEFGKADGGEVVGAEFETVYPHKEPLREWKVQAFVQDEGRRLGIEIVTFEEWKAVGEEVLREMGEVLSELVEDGEKRVFGDD</sequence>
<evidence type="ECO:0000256" key="3">
    <source>
        <dbReference type="ARBA" id="ARBA00022598"/>
    </source>
</evidence>
<dbReference type="Pfam" id="PF00501">
    <property type="entry name" value="AMP-binding"/>
    <property type="match status" value="1"/>
</dbReference>
<gene>
    <name evidence="8" type="ORF">GRF29_44g2051537</name>
</gene>
<evidence type="ECO:0000259" key="6">
    <source>
        <dbReference type="PROSITE" id="PS50075"/>
    </source>
</evidence>
<dbReference type="FunFam" id="1.10.1200.10:FF:000005">
    <property type="entry name" value="Nonribosomal peptide synthetase 1"/>
    <property type="match status" value="2"/>
</dbReference>
<dbReference type="Gene3D" id="1.10.1200.10">
    <property type="entry name" value="ACP-like"/>
    <property type="match status" value="3"/>
</dbReference>
<dbReference type="InterPro" id="IPR010071">
    <property type="entry name" value="AA_adenyl_dom"/>
</dbReference>
<comment type="similarity">
    <text evidence="4">Belongs to the NRP synthetase family.</text>
</comment>
<dbReference type="InterPro" id="IPR000873">
    <property type="entry name" value="AMP-dep_synth/lig_dom"/>
</dbReference>
<dbReference type="SMART" id="SM00823">
    <property type="entry name" value="PKS_PP"/>
    <property type="match status" value="3"/>
</dbReference>
<organism evidence="8 9">
    <name type="scientific">Pseudopithomyces chartarum</name>
    <dbReference type="NCBI Taxonomy" id="1892770"/>
    <lineage>
        <taxon>Eukaryota</taxon>
        <taxon>Fungi</taxon>
        <taxon>Dikarya</taxon>
        <taxon>Ascomycota</taxon>
        <taxon>Pezizomycotina</taxon>
        <taxon>Dothideomycetes</taxon>
        <taxon>Pleosporomycetidae</taxon>
        <taxon>Pleosporales</taxon>
        <taxon>Massarineae</taxon>
        <taxon>Didymosphaeriaceae</taxon>
        <taxon>Pseudopithomyces</taxon>
    </lineage>
</organism>
<dbReference type="Pfam" id="PF00668">
    <property type="entry name" value="Condensation"/>
    <property type="match status" value="2"/>
</dbReference>
<dbReference type="SUPFAM" id="SSF47336">
    <property type="entry name" value="ACP-like"/>
    <property type="match status" value="3"/>
</dbReference>
<dbReference type="InterPro" id="IPR020806">
    <property type="entry name" value="PKS_PP-bd"/>
</dbReference>
<keyword evidence="1" id="KW-0596">Phosphopantetheine</keyword>
<dbReference type="FunFam" id="3.30.300.30:FF:000015">
    <property type="entry name" value="Nonribosomal peptide synthase SidD"/>
    <property type="match status" value="1"/>
</dbReference>
<dbReference type="SUPFAM" id="SSF56801">
    <property type="entry name" value="Acetyl-CoA synthetase-like"/>
    <property type="match status" value="1"/>
</dbReference>
<dbReference type="GO" id="GO:0043041">
    <property type="term" value="P:amino acid activation for nonribosomal peptide biosynthetic process"/>
    <property type="evidence" value="ECO:0007669"/>
    <property type="project" value="TreeGrafter"/>
</dbReference>
<dbReference type="InterPro" id="IPR020845">
    <property type="entry name" value="AMP-binding_CS"/>
</dbReference>
<dbReference type="InterPro" id="IPR045851">
    <property type="entry name" value="AMP-bd_C_sf"/>
</dbReference>
<dbReference type="InterPro" id="IPR036736">
    <property type="entry name" value="ACP-like_sf"/>
</dbReference>
<keyword evidence="2" id="KW-0597">Phosphoprotein</keyword>